<evidence type="ECO:0000256" key="2">
    <source>
        <dbReference type="ARBA" id="ARBA00022679"/>
    </source>
</evidence>
<comment type="catalytic activity">
    <reaction evidence="5 8">
        <text>a 2'-deoxycytidine in DNA + S-adenosyl-L-methionine = a 5-methyl-2'-deoxycytidine in DNA + S-adenosyl-L-homocysteine + H(+)</text>
        <dbReference type="Rhea" id="RHEA:13681"/>
        <dbReference type="Rhea" id="RHEA-COMP:11369"/>
        <dbReference type="Rhea" id="RHEA-COMP:11370"/>
        <dbReference type="ChEBI" id="CHEBI:15378"/>
        <dbReference type="ChEBI" id="CHEBI:57856"/>
        <dbReference type="ChEBI" id="CHEBI:59789"/>
        <dbReference type="ChEBI" id="CHEBI:85452"/>
        <dbReference type="ChEBI" id="CHEBI:85454"/>
        <dbReference type="EC" id="2.1.1.37"/>
    </reaction>
</comment>
<dbReference type="InterPro" id="IPR050390">
    <property type="entry name" value="C5-Methyltransferase"/>
</dbReference>
<reference evidence="9 10" key="1">
    <citation type="submission" date="2019-07" db="EMBL/GenBank/DDBJ databases">
        <title>Genomic Encyclopedia of Archaeal and Bacterial Type Strains, Phase II (KMG-II): from individual species to whole genera.</title>
        <authorList>
            <person name="Goeker M."/>
        </authorList>
    </citation>
    <scope>NUCLEOTIDE SEQUENCE [LARGE SCALE GENOMIC DNA]</scope>
    <source>
        <strain evidence="9 10">ATCC BAA-1139</strain>
    </source>
</reference>
<evidence type="ECO:0000313" key="9">
    <source>
        <dbReference type="EMBL" id="TWJ17614.1"/>
    </source>
</evidence>
<dbReference type="InterPro" id="IPR031303">
    <property type="entry name" value="C5_meth_CS"/>
</dbReference>
<dbReference type="SUPFAM" id="SSF53335">
    <property type="entry name" value="S-adenosyl-L-methionine-dependent methyltransferases"/>
    <property type="match status" value="1"/>
</dbReference>
<dbReference type="Pfam" id="PF00145">
    <property type="entry name" value="DNA_methylase"/>
    <property type="match status" value="1"/>
</dbReference>
<dbReference type="Proteomes" id="UP000319449">
    <property type="component" value="Unassembled WGS sequence"/>
</dbReference>
<accession>A0A562VIK5</accession>
<comment type="similarity">
    <text evidence="6 7">Belongs to the class I-like SAM-binding methyltransferase superfamily. C5-methyltransferase family.</text>
</comment>
<organism evidence="9 10">
    <name type="scientific">Geobacter argillaceus</name>
    <dbReference type="NCBI Taxonomy" id="345631"/>
    <lineage>
        <taxon>Bacteria</taxon>
        <taxon>Pseudomonadati</taxon>
        <taxon>Thermodesulfobacteriota</taxon>
        <taxon>Desulfuromonadia</taxon>
        <taxon>Geobacterales</taxon>
        <taxon>Geobacteraceae</taxon>
        <taxon>Geobacter</taxon>
    </lineage>
</organism>
<sequence length="355" mass="39559">MAIRSEFNAIDIYCGSGAVTEGMKAEGITVLAAIDNDPIACETYRLNHPEVHLFPSDIRRLNPATIRKNISFSGRLDLLVVCAPCQPFSSQNRKRSADDHRADLVLESLKFIKEFEPEVVFFENVPGIAISGPLHSLRHKLAELGYTLAEPKTLNAADCGVPQRRERCIMVAARNRECINSFYDSINAHPTVTVRQTIGGLRQLCSGERDPDDPLHFARNHQPIVLQRLQHIPQDGGSRLSLPPELELKCHKGRKNDFPDVYGRMRWDDVAPTLTTGCTDVTKGRFAHPRDNRAITLREAALLQSFPPHYRFSGNSGQIARQIGNAVPVNMIRTLAPALKCCLQRVRNPEATIAC</sequence>
<proteinExistence type="inferred from homology"/>
<dbReference type="PROSITE" id="PS51679">
    <property type="entry name" value="SAM_MT_C5"/>
    <property type="match status" value="1"/>
</dbReference>
<dbReference type="InterPro" id="IPR029063">
    <property type="entry name" value="SAM-dependent_MTases_sf"/>
</dbReference>
<comment type="caution">
    <text evidence="9">The sequence shown here is derived from an EMBL/GenBank/DDBJ whole genome shotgun (WGS) entry which is preliminary data.</text>
</comment>
<dbReference type="GO" id="GO:0003886">
    <property type="term" value="F:DNA (cytosine-5-)-methyltransferase activity"/>
    <property type="evidence" value="ECO:0007669"/>
    <property type="project" value="UniProtKB-EC"/>
</dbReference>
<dbReference type="NCBIfam" id="TIGR00675">
    <property type="entry name" value="dcm"/>
    <property type="match status" value="1"/>
</dbReference>
<dbReference type="GO" id="GO:0044027">
    <property type="term" value="P:negative regulation of gene expression via chromosomal CpG island methylation"/>
    <property type="evidence" value="ECO:0007669"/>
    <property type="project" value="TreeGrafter"/>
</dbReference>
<dbReference type="InterPro" id="IPR018117">
    <property type="entry name" value="C5_DNA_meth_AS"/>
</dbReference>
<dbReference type="PROSITE" id="PS00094">
    <property type="entry name" value="C5_MTASE_1"/>
    <property type="match status" value="1"/>
</dbReference>
<evidence type="ECO:0000256" key="7">
    <source>
        <dbReference type="RuleBase" id="RU000416"/>
    </source>
</evidence>
<dbReference type="PROSITE" id="PS00095">
    <property type="entry name" value="C5_MTASE_2"/>
    <property type="match status" value="1"/>
</dbReference>
<dbReference type="EC" id="2.1.1.37" evidence="8"/>
<keyword evidence="1 6" id="KW-0489">Methyltransferase</keyword>
<dbReference type="InterPro" id="IPR001525">
    <property type="entry name" value="C5_MeTfrase"/>
</dbReference>
<gene>
    <name evidence="9" type="ORF">JN12_03009</name>
</gene>
<keyword evidence="2 6" id="KW-0808">Transferase</keyword>
<dbReference type="AlphaFoldDB" id="A0A562VIK5"/>
<dbReference type="RefSeq" id="WP_145024207.1">
    <property type="nucleotide sequence ID" value="NZ_VLLN01000020.1"/>
</dbReference>
<evidence type="ECO:0000256" key="1">
    <source>
        <dbReference type="ARBA" id="ARBA00022603"/>
    </source>
</evidence>
<feature type="active site" evidence="6">
    <location>
        <position position="85"/>
    </location>
</feature>
<dbReference type="OrthoDB" id="9813719at2"/>
<evidence type="ECO:0000256" key="6">
    <source>
        <dbReference type="PROSITE-ProRule" id="PRU01016"/>
    </source>
</evidence>
<dbReference type="Gene3D" id="3.90.120.10">
    <property type="entry name" value="DNA Methylase, subunit A, domain 2"/>
    <property type="match status" value="1"/>
</dbReference>
<evidence type="ECO:0000313" key="10">
    <source>
        <dbReference type="Proteomes" id="UP000319449"/>
    </source>
</evidence>
<dbReference type="GO" id="GO:0003677">
    <property type="term" value="F:DNA binding"/>
    <property type="evidence" value="ECO:0007669"/>
    <property type="project" value="TreeGrafter"/>
</dbReference>
<dbReference type="GO" id="GO:0009307">
    <property type="term" value="P:DNA restriction-modification system"/>
    <property type="evidence" value="ECO:0007669"/>
    <property type="project" value="UniProtKB-KW"/>
</dbReference>
<evidence type="ECO:0000256" key="3">
    <source>
        <dbReference type="ARBA" id="ARBA00022691"/>
    </source>
</evidence>
<keyword evidence="10" id="KW-1185">Reference proteome</keyword>
<dbReference type="EMBL" id="VLLN01000020">
    <property type="protein sequence ID" value="TWJ17614.1"/>
    <property type="molecule type" value="Genomic_DNA"/>
</dbReference>
<keyword evidence="3 6" id="KW-0949">S-adenosyl-L-methionine</keyword>
<protein>
    <recommendedName>
        <fullName evidence="8">Cytosine-specific methyltransferase</fullName>
        <ecNumber evidence="8">2.1.1.37</ecNumber>
    </recommendedName>
</protein>
<evidence type="ECO:0000256" key="5">
    <source>
        <dbReference type="ARBA" id="ARBA00047422"/>
    </source>
</evidence>
<keyword evidence="4" id="KW-0680">Restriction system</keyword>
<evidence type="ECO:0000256" key="8">
    <source>
        <dbReference type="RuleBase" id="RU000417"/>
    </source>
</evidence>
<dbReference type="PANTHER" id="PTHR10629">
    <property type="entry name" value="CYTOSINE-SPECIFIC METHYLTRANSFERASE"/>
    <property type="match status" value="1"/>
</dbReference>
<dbReference type="Gene3D" id="3.40.50.150">
    <property type="entry name" value="Vaccinia Virus protein VP39"/>
    <property type="match status" value="1"/>
</dbReference>
<dbReference type="PANTHER" id="PTHR10629:SF52">
    <property type="entry name" value="DNA (CYTOSINE-5)-METHYLTRANSFERASE 1"/>
    <property type="match status" value="1"/>
</dbReference>
<evidence type="ECO:0000256" key="4">
    <source>
        <dbReference type="ARBA" id="ARBA00022747"/>
    </source>
</evidence>
<dbReference type="GO" id="GO:0032259">
    <property type="term" value="P:methylation"/>
    <property type="evidence" value="ECO:0007669"/>
    <property type="project" value="UniProtKB-KW"/>
</dbReference>
<name>A0A562VIK5_9BACT</name>
<dbReference type="PRINTS" id="PR00105">
    <property type="entry name" value="C5METTRFRASE"/>
</dbReference>